<reference evidence="3 4" key="1">
    <citation type="submission" date="2016-10" db="EMBL/GenBank/DDBJ databases">
        <authorList>
            <person name="de Groot N.N."/>
        </authorList>
    </citation>
    <scope>NUCLEOTIDE SEQUENCE [LARGE SCALE GENOMIC DNA]</scope>
    <source>
        <strain evidence="3 4">DSM 44215</strain>
    </source>
</reference>
<accession>A0A1H2KND9</accession>
<dbReference type="GO" id="GO:0005524">
    <property type="term" value="F:ATP binding"/>
    <property type="evidence" value="ECO:0007669"/>
    <property type="project" value="InterPro"/>
</dbReference>
<sequence>MRDAPEPGGTPSDAALIEAHGLSVDASWGHIYGPVDLRVRTGGVSVLAGPEGRGRTALLLTLAGRMKPTKGELVAFDRANDAHHLFENAAVAWIDEIDEIEQTIRVSDVITEQIRWSAPWYKWVKPAREEDLERICRPVFGPYPLPAMESFVEELPELTAALFRIAVGNLRRPPLLVVGGVDNLTRRENQVHLMDRLVDLGRNQTVITADINAVSPAGGVRDVIPVDNLTDGQFVGLEHEDRT</sequence>
<name>A0A1H2KND9_9ACTN</name>
<evidence type="ECO:0000259" key="1">
    <source>
        <dbReference type="Pfam" id="PF00005"/>
    </source>
</evidence>
<organism evidence="3 4">
    <name type="scientific">Gordonia westfalica</name>
    <dbReference type="NCBI Taxonomy" id="158898"/>
    <lineage>
        <taxon>Bacteria</taxon>
        <taxon>Bacillati</taxon>
        <taxon>Actinomycetota</taxon>
        <taxon>Actinomycetes</taxon>
        <taxon>Mycobacteriales</taxon>
        <taxon>Gordoniaceae</taxon>
        <taxon>Gordonia</taxon>
    </lineage>
</organism>
<dbReference type="Gene3D" id="3.40.50.300">
    <property type="entry name" value="P-loop containing nucleotide triphosphate hydrolases"/>
    <property type="match status" value="1"/>
</dbReference>
<dbReference type="GO" id="GO:0016887">
    <property type="term" value="F:ATP hydrolysis activity"/>
    <property type="evidence" value="ECO:0007669"/>
    <property type="project" value="InterPro"/>
</dbReference>
<keyword evidence="5" id="KW-1185">Reference proteome</keyword>
<feature type="domain" description="ABC transporter" evidence="1">
    <location>
        <begin position="34"/>
        <end position="118"/>
    </location>
</feature>
<dbReference type="InterPro" id="IPR027417">
    <property type="entry name" value="P-loop_NTPase"/>
</dbReference>
<dbReference type="Proteomes" id="UP000183180">
    <property type="component" value="Unassembled WGS sequence"/>
</dbReference>
<dbReference type="Proteomes" id="UP001265083">
    <property type="component" value="Unassembled WGS sequence"/>
</dbReference>
<dbReference type="EMBL" id="FNLM01000034">
    <property type="protein sequence ID" value="SDU69955.1"/>
    <property type="molecule type" value="Genomic_DNA"/>
</dbReference>
<evidence type="ECO:0000313" key="2">
    <source>
        <dbReference type="EMBL" id="MDS1114871.1"/>
    </source>
</evidence>
<dbReference type="SUPFAM" id="SSF52540">
    <property type="entry name" value="P-loop containing nucleoside triphosphate hydrolases"/>
    <property type="match status" value="1"/>
</dbReference>
<protein>
    <submittedName>
        <fullName evidence="3">ABC-type cobalamin/Fe3+-siderophores transport system, ATPase component</fullName>
    </submittedName>
</protein>
<dbReference type="OrthoDB" id="4927383at2"/>
<reference evidence="2 5" key="2">
    <citation type="submission" date="2023-08" db="EMBL/GenBank/DDBJ databases">
        <title>Bioegradation of LLDPE and BLDPE plastic by marine bacteria from coast plastic debris.</title>
        <authorList>
            <person name="Rong Z."/>
        </authorList>
    </citation>
    <scope>NUCLEOTIDE SEQUENCE [LARGE SCALE GENOMIC DNA]</scope>
    <source>
        <strain evidence="2 5">Z-2</strain>
    </source>
</reference>
<dbReference type="EMBL" id="JAVLUS010000010">
    <property type="protein sequence ID" value="MDS1114871.1"/>
    <property type="molecule type" value="Genomic_DNA"/>
</dbReference>
<dbReference type="Pfam" id="PF00005">
    <property type="entry name" value="ABC_tran"/>
    <property type="match status" value="1"/>
</dbReference>
<dbReference type="RefSeq" id="WP_074852073.1">
    <property type="nucleotide sequence ID" value="NZ_FNLM01000034.1"/>
</dbReference>
<evidence type="ECO:0000313" key="4">
    <source>
        <dbReference type="Proteomes" id="UP000183180"/>
    </source>
</evidence>
<gene>
    <name evidence="2" type="ORF">RD149_13950</name>
    <name evidence="3" type="ORF">SAMN04488548_1343445</name>
</gene>
<dbReference type="STRING" id="158898.SAMN04488548_1343445"/>
<evidence type="ECO:0000313" key="5">
    <source>
        <dbReference type="Proteomes" id="UP001265083"/>
    </source>
</evidence>
<proteinExistence type="predicted"/>
<dbReference type="InterPro" id="IPR003439">
    <property type="entry name" value="ABC_transporter-like_ATP-bd"/>
</dbReference>
<evidence type="ECO:0000313" key="3">
    <source>
        <dbReference type="EMBL" id="SDU69955.1"/>
    </source>
</evidence>
<dbReference type="AlphaFoldDB" id="A0A1H2KND9"/>